<keyword evidence="4" id="KW-0378">Hydrolase</keyword>
<comment type="caution">
    <text evidence="4">The sequence shown here is derived from an EMBL/GenBank/DDBJ whole genome shotgun (WGS) entry which is preliminary data.</text>
</comment>
<reference evidence="4 5" key="1">
    <citation type="submission" date="2021-08" db="EMBL/GenBank/DDBJ databases">
        <title>FDA dAtabase for Regulatory Grade micrObial Sequences (FDA-ARGOS): Supporting development and validation of Infectious Disease Dx tests.</title>
        <authorList>
            <person name="Sproer C."/>
            <person name="Gronow S."/>
            <person name="Severitt S."/>
            <person name="Schroder I."/>
            <person name="Tallon L."/>
            <person name="Sadzewicz L."/>
            <person name="Zhao X."/>
            <person name="Boylan J."/>
            <person name="Ott S."/>
            <person name="Bowen H."/>
            <person name="Vavikolanu K."/>
            <person name="Hazen T."/>
            <person name="Aluvathingal J."/>
            <person name="Nadendla S."/>
            <person name="Lowell S."/>
            <person name="Myers T."/>
            <person name="Yan Y."/>
            <person name="Sichtig H."/>
        </authorList>
    </citation>
    <scope>NUCLEOTIDE SEQUENCE [LARGE SCALE GENOMIC DNA]</scope>
    <source>
        <strain evidence="4 5">FDAARGOS_1460</strain>
    </source>
</reference>
<feature type="signal peptide" evidence="2">
    <location>
        <begin position="1"/>
        <end position="19"/>
    </location>
</feature>
<dbReference type="GO" id="GO:0016787">
    <property type="term" value="F:hydrolase activity"/>
    <property type="evidence" value="ECO:0007669"/>
    <property type="project" value="UniProtKB-KW"/>
</dbReference>
<dbReference type="Proteomes" id="UP000734271">
    <property type="component" value="Unassembled WGS sequence"/>
</dbReference>
<dbReference type="InterPro" id="IPR017853">
    <property type="entry name" value="GH"/>
</dbReference>
<sequence>MFKKKTFLGIFLICILIFAGCAKKNKVAENDKLKEALESSENIEKKISKKKKPTKNKIGVPYEIGVTPDDYNMDYDTSRLLSLEDKKSKYYPKDGVRGLYFNSGSINNPEVYDRIVGLIENSNLNAVVIDVKDDWGNITVNFDTDNEDIQYANTKLLDAESLISDLHSRGIYVIGRITTFKDSIITKKHPEWGFTRDDGSLWANGRGEVFMNPFLKEVQDYNIEIGELAAEAGFDEIQYDYVRFAEGFETFGDTLSYSRGEYENKPMDEGDKRVSAITGYVRKARESISAYGLPVAIDVFGYALQAGRASGIGQDFSEISNEADIMCSMIYPSHWGPYSFDIEKPDLEPYELVTRYLKEEQAIFKDLEHKPQSRPWIQDFTASWIGEGNWMVYDADAVQAQVDAIYESGQREYLIWNATNTYSEGVDY</sequence>
<evidence type="ECO:0000259" key="3">
    <source>
        <dbReference type="Pfam" id="PF13200"/>
    </source>
</evidence>
<dbReference type="SUPFAM" id="SSF51445">
    <property type="entry name" value="(Trans)glycosidases"/>
    <property type="match status" value="1"/>
</dbReference>
<protein>
    <submittedName>
        <fullName evidence="4">Glycoside hydrolase</fullName>
    </submittedName>
</protein>
<keyword evidence="1" id="KW-0175">Coiled coil</keyword>
<dbReference type="RefSeq" id="WP_223420171.1">
    <property type="nucleotide sequence ID" value="NZ_JAIPME010000002.1"/>
</dbReference>
<dbReference type="EMBL" id="JAIPME010000002">
    <property type="protein sequence ID" value="MBZ2387221.1"/>
    <property type="molecule type" value="Genomic_DNA"/>
</dbReference>
<feature type="chain" id="PRO_5047252646" evidence="2">
    <location>
        <begin position="20"/>
        <end position="428"/>
    </location>
</feature>
<evidence type="ECO:0000256" key="2">
    <source>
        <dbReference type="SAM" id="SignalP"/>
    </source>
</evidence>
<dbReference type="PROSITE" id="PS51257">
    <property type="entry name" value="PROKAR_LIPOPROTEIN"/>
    <property type="match status" value="1"/>
</dbReference>
<accession>A0ABS7T0A7</accession>
<dbReference type="Gene3D" id="3.20.20.80">
    <property type="entry name" value="Glycosidases"/>
    <property type="match status" value="1"/>
</dbReference>
<name>A0ABS7T0A7_9FIRM</name>
<evidence type="ECO:0000313" key="5">
    <source>
        <dbReference type="Proteomes" id="UP000734271"/>
    </source>
</evidence>
<feature type="domain" description="DUF4015" evidence="3">
    <location>
        <begin position="98"/>
        <end position="422"/>
    </location>
</feature>
<dbReference type="InterPro" id="IPR025275">
    <property type="entry name" value="DUF4015"/>
</dbReference>
<keyword evidence="2" id="KW-0732">Signal</keyword>
<proteinExistence type="predicted"/>
<evidence type="ECO:0000256" key="1">
    <source>
        <dbReference type="SAM" id="Coils"/>
    </source>
</evidence>
<evidence type="ECO:0000313" key="4">
    <source>
        <dbReference type="EMBL" id="MBZ2387221.1"/>
    </source>
</evidence>
<dbReference type="Pfam" id="PF13200">
    <property type="entry name" value="DUF4015"/>
    <property type="match status" value="1"/>
</dbReference>
<organism evidence="4 5">
    <name type="scientific">Anaerococcus murdochii</name>
    <dbReference type="NCBI Taxonomy" id="411577"/>
    <lineage>
        <taxon>Bacteria</taxon>
        <taxon>Bacillati</taxon>
        <taxon>Bacillota</taxon>
        <taxon>Tissierellia</taxon>
        <taxon>Tissierellales</taxon>
        <taxon>Peptoniphilaceae</taxon>
        <taxon>Anaerococcus</taxon>
    </lineage>
</organism>
<keyword evidence="5" id="KW-1185">Reference proteome</keyword>
<gene>
    <name evidence="4" type="ORF">K8P03_07990</name>
</gene>
<feature type="coiled-coil region" evidence="1">
    <location>
        <begin position="23"/>
        <end position="50"/>
    </location>
</feature>